<reference evidence="2" key="1">
    <citation type="journal article" date="2020" name="Stud. Mycol.">
        <title>101 Dothideomycetes genomes: a test case for predicting lifestyles and emergence of pathogens.</title>
        <authorList>
            <person name="Haridas S."/>
            <person name="Albert R."/>
            <person name="Binder M."/>
            <person name="Bloem J."/>
            <person name="Labutti K."/>
            <person name="Salamov A."/>
            <person name="Andreopoulos B."/>
            <person name="Baker S."/>
            <person name="Barry K."/>
            <person name="Bills G."/>
            <person name="Bluhm B."/>
            <person name="Cannon C."/>
            <person name="Castanera R."/>
            <person name="Culley D."/>
            <person name="Daum C."/>
            <person name="Ezra D."/>
            <person name="Gonzalez J."/>
            <person name="Henrissat B."/>
            <person name="Kuo A."/>
            <person name="Liang C."/>
            <person name="Lipzen A."/>
            <person name="Lutzoni F."/>
            <person name="Magnuson J."/>
            <person name="Mondo S."/>
            <person name="Nolan M."/>
            <person name="Ohm R."/>
            <person name="Pangilinan J."/>
            <person name="Park H.-J."/>
            <person name="Ramirez L."/>
            <person name="Alfaro M."/>
            <person name="Sun H."/>
            <person name="Tritt A."/>
            <person name="Yoshinaga Y."/>
            <person name="Zwiers L.-H."/>
            <person name="Turgeon B."/>
            <person name="Goodwin S."/>
            <person name="Spatafora J."/>
            <person name="Crous P."/>
            <person name="Grigoriev I."/>
        </authorList>
    </citation>
    <scope>NUCLEOTIDE SEQUENCE</scope>
    <source>
        <strain evidence="2">CBS 130266</strain>
    </source>
</reference>
<dbReference type="Proteomes" id="UP000800235">
    <property type="component" value="Unassembled WGS sequence"/>
</dbReference>
<gene>
    <name evidence="2" type="ORF">EJ08DRAFT_712275</name>
</gene>
<keyword evidence="3" id="KW-1185">Reference proteome</keyword>
<protein>
    <submittedName>
        <fullName evidence="2">Uncharacterized protein</fullName>
    </submittedName>
</protein>
<dbReference type="AlphaFoldDB" id="A0A9P4TZY4"/>
<dbReference type="InterPro" id="IPR036514">
    <property type="entry name" value="SGNH_hydro_sf"/>
</dbReference>
<feature type="chain" id="PRO_5040141111" evidence="1">
    <location>
        <begin position="19"/>
        <end position="289"/>
    </location>
</feature>
<evidence type="ECO:0000313" key="3">
    <source>
        <dbReference type="Proteomes" id="UP000800235"/>
    </source>
</evidence>
<evidence type="ECO:0000256" key="1">
    <source>
        <dbReference type="SAM" id="SignalP"/>
    </source>
</evidence>
<feature type="signal peptide" evidence="1">
    <location>
        <begin position="1"/>
        <end position="18"/>
    </location>
</feature>
<proteinExistence type="predicted"/>
<name>A0A9P4TZY4_9PEZI</name>
<organism evidence="2 3">
    <name type="scientific">Tothia fuscella</name>
    <dbReference type="NCBI Taxonomy" id="1048955"/>
    <lineage>
        <taxon>Eukaryota</taxon>
        <taxon>Fungi</taxon>
        <taxon>Dikarya</taxon>
        <taxon>Ascomycota</taxon>
        <taxon>Pezizomycotina</taxon>
        <taxon>Dothideomycetes</taxon>
        <taxon>Pleosporomycetidae</taxon>
        <taxon>Venturiales</taxon>
        <taxon>Cylindrosympodiaceae</taxon>
        <taxon>Tothia</taxon>
    </lineage>
</organism>
<dbReference type="EMBL" id="MU007029">
    <property type="protein sequence ID" value="KAF2431886.1"/>
    <property type="molecule type" value="Genomic_DNA"/>
</dbReference>
<accession>A0A9P4TZY4</accession>
<evidence type="ECO:0000313" key="2">
    <source>
        <dbReference type="EMBL" id="KAF2431886.1"/>
    </source>
</evidence>
<dbReference type="Gene3D" id="3.40.50.1110">
    <property type="entry name" value="SGNH hydrolase"/>
    <property type="match status" value="1"/>
</dbReference>
<sequence length="289" mass="31529">MYLTPLTLLPLLFQPVLSNPITPTAPKGKKVQWMGHSFHFFLPEPVAKLAKEAGIVGHETIGVDRIGASLPCQHWNKGGTGETDTNVVKDVLKAGKADVLTLSTREPAPDECISKFAQLGFQHRKDMHLMVHETWLPQSTDKTTEGCVDWGCSKRDAATFDLLEDTRNKLEVPFKNRLRNQLTGLNKQFGANMTTLVPVWSAVISLREMVVKGQVPGVPKQSSLFKDNLGHAQKPLADMASYMWLAALYGVNPVGSKVLAEGTPAGQAAVLQKLAWDTLQAEPLNGLSG</sequence>
<dbReference type="OrthoDB" id="3908689at2759"/>
<comment type="caution">
    <text evidence="2">The sequence shown here is derived from an EMBL/GenBank/DDBJ whole genome shotgun (WGS) entry which is preliminary data.</text>
</comment>
<keyword evidence="1" id="KW-0732">Signal</keyword>